<dbReference type="PROSITE" id="PS51007">
    <property type="entry name" value="CYTC"/>
    <property type="match status" value="1"/>
</dbReference>
<dbReference type="RefSeq" id="WP_144568260.1">
    <property type="nucleotide sequence ID" value="NZ_VIVN01000022.1"/>
</dbReference>
<keyword evidence="3 9" id="KW-0349">Heme</keyword>
<feature type="region of interest" description="Disordered" evidence="10">
    <location>
        <begin position="377"/>
        <end position="401"/>
    </location>
</feature>
<keyword evidence="4 9" id="KW-0479">Metal-binding</keyword>
<evidence type="ECO:0000256" key="4">
    <source>
        <dbReference type="ARBA" id="ARBA00022723"/>
    </source>
</evidence>
<sequence>MNRYLKAINVALLAVVLIVGCQQKPAKKQNTANKQTTSSEKDNGFPLWGYDLQQTRHVPYNKITKDNVKDLGIVWQADLANWDKKIPNASEDFPVVKDGVMYVTTSMNRVFAIDASNGKKIWQWTPPKDVLDHLDHADLSLLEVVASRGVAVAEGNVFVLIADNRLAKLNAKDGKLIKMINLWDTIPGAKLENRYYETMAPMYYKGNVYVGSSGGDNGIRGFVMAYKASDLTPAWDGPFWTVPEKGEGWVKGKYTGGGAVWGEIAFDPDTDVMYFGTGNPAPDFFKKIRPGKNPYTDSVVALESKTGKLIWAKSEMDEEDEWDYDATSTPMILNATVNNKKQKIVVHGGKNGKWFAWDAKTGDTIYNGVPFVKIQHTSQPTDPNKPAMQWPGAEGGQNYAPETYDPKTNYVLIPGINKPSLEVAAKDENELEQKKGLFPGTSITLGPKGEDISGTITAIDVNTGKNAYQNKTKQPMRGGFTGTTTGLAFYGELDGTVNALDIKTGKVLWNMKSGGAQIMMAPAIYMDGGKQYVTFVTGTKVVTYGLGGNKSVTPSKDPGGADPEGSGKTDNANHGSHGNKEKDKKQPADMNAEVIYKKSCMSCHGGNLEGGAGPDLRHVGVSMSEEEILNQIINGGGRMPGGLVDKDQAEVLAKWLSQKK</sequence>
<dbReference type="InterPro" id="IPR018391">
    <property type="entry name" value="PQQ_b-propeller_rpt"/>
</dbReference>
<dbReference type="PANTHER" id="PTHR32303">
    <property type="entry name" value="QUINOPROTEIN ALCOHOL DEHYDROGENASE (CYTOCHROME C)"/>
    <property type="match status" value="1"/>
</dbReference>
<dbReference type="AlphaFoldDB" id="A0A561CGF9"/>
<keyword evidence="6" id="KW-0634">PQQ</keyword>
<dbReference type="PROSITE" id="PS00364">
    <property type="entry name" value="BACTERIAL_PQQ_2"/>
    <property type="match status" value="1"/>
</dbReference>
<comment type="caution">
    <text evidence="12">The sequence shown here is derived from an EMBL/GenBank/DDBJ whole genome shotgun (WGS) entry which is preliminary data.</text>
</comment>
<name>A0A561CGF9_9BACI</name>
<dbReference type="Gene3D" id="1.10.760.10">
    <property type="entry name" value="Cytochrome c-like domain"/>
    <property type="match status" value="1"/>
</dbReference>
<evidence type="ECO:0000256" key="9">
    <source>
        <dbReference type="PROSITE-ProRule" id="PRU00433"/>
    </source>
</evidence>
<dbReference type="SUPFAM" id="SSF46626">
    <property type="entry name" value="Cytochrome c"/>
    <property type="match status" value="1"/>
</dbReference>
<evidence type="ECO:0000313" key="12">
    <source>
        <dbReference type="EMBL" id="TWD90311.1"/>
    </source>
</evidence>
<dbReference type="GO" id="GO:0046872">
    <property type="term" value="F:metal ion binding"/>
    <property type="evidence" value="ECO:0007669"/>
    <property type="project" value="UniProtKB-KW"/>
</dbReference>
<dbReference type="GO" id="GO:0030288">
    <property type="term" value="C:outer membrane-bounded periplasmic space"/>
    <property type="evidence" value="ECO:0007669"/>
    <property type="project" value="InterPro"/>
</dbReference>
<evidence type="ECO:0000256" key="1">
    <source>
        <dbReference type="ARBA" id="ARBA00001931"/>
    </source>
</evidence>
<dbReference type="PROSITE" id="PS51257">
    <property type="entry name" value="PROKAR_LIPOPROTEIN"/>
    <property type="match status" value="1"/>
</dbReference>
<dbReference type="PANTHER" id="PTHR32303:SF10">
    <property type="entry name" value="OUTER MEMBRANE PROTEIN ASSEMBLY FACTOR BAMB"/>
    <property type="match status" value="1"/>
</dbReference>
<dbReference type="Pfam" id="PF01011">
    <property type="entry name" value="PQQ"/>
    <property type="match status" value="2"/>
</dbReference>
<dbReference type="InterPro" id="IPR001479">
    <property type="entry name" value="Quinoprotein_DH_CS"/>
</dbReference>
<dbReference type="GO" id="GO:0009055">
    <property type="term" value="F:electron transfer activity"/>
    <property type="evidence" value="ECO:0007669"/>
    <property type="project" value="InterPro"/>
</dbReference>
<dbReference type="GO" id="GO:0016491">
    <property type="term" value="F:oxidoreductase activity"/>
    <property type="evidence" value="ECO:0007669"/>
    <property type="project" value="UniProtKB-KW"/>
</dbReference>
<evidence type="ECO:0000256" key="7">
    <source>
        <dbReference type="ARBA" id="ARBA00023002"/>
    </source>
</evidence>
<dbReference type="EMBL" id="VIVN01000022">
    <property type="protein sequence ID" value="TWD90311.1"/>
    <property type="molecule type" value="Genomic_DNA"/>
</dbReference>
<dbReference type="InterPro" id="IPR009056">
    <property type="entry name" value="Cyt_c-like_dom"/>
</dbReference>
<dbReference type="GO" id="GO:0020037">
    <property type="term" value="F:heme binding"/>
    <property type="evidence" value="ECO:0007669"/>
    <property type="project" value="InterPro"/>
</dbReference>
<keyword evidence="13" id="KW-1185">Reference proteome</keyword>
<keyword evidence="7" id="KW-0560">Oxidoreductase</keyword>
<dbReference type="InterPro" id="IPR011047">
    <property type="entry name" value="Quinoprotein_ADH-like_sf"/>
</dbReference>
<feature type="compositionally biased region" description="Basic and acidic residues" evidence="10">
    <location>
        <begin position="578"/>
        <end position="587"/>
    </location>
</feature>
<dbReference type="SMART" id="SM00564">
    <property type="entry name" value="PQQ"/>
    <property type="match status" value="4"/>
</dbReference>
<evidence type="ECO:0000256" key="3">
    <source>
        <dbReference type="ARBA" id="ARBA00022617"/>
    </source>
</evidence>
<evidence type="ECO:0000256" key="10">
    <source>
        <dbReference type="SAM" id="MobiDB-lite"/>
    </source>
</evidence>
<evidence type="ECO:0000256" key="2">
    <source>
        <dbReference type="ARBA" id="ARBA00008156"/>
    </source>
</evidence>
<keyword evidence="5" id="KW-0732">Signal</keyword>
<feature type="region of interest" description="Disordered" evidence="10">
    <location>
        <begin position="547"/>
        <end position="588"/>
    </location>
</feature>
<evidence type="ECO:0000313" key="13">
    <source>
        <dbReference type="Proteomes" id="UP000319671"/>
    </source>
</evidence>
<comment type="similarity">
    <text evidence="2">Belongs to the bacterial PQQ dehydrogenase family.</text>
</comment>
<dbReference type="Gene3D" id="2.140.10.10">
    <property type="entry name" value="Quinoprotein alcohol dehydrogenase-like superfamily"/>
    <property type="match status" value="1"/>
</dbReference>
<evidence type="ECO:0000256" key="6">
    <source>
        <dbReference type="ARBA" id="ARBA00022891"/>
    </source>
</evidence>
<dbReference type="SUPFAM" id="SSF50998">
    <property type="entry name" value="Quinoprotein alcohol dehydrogenase-like"/>
    <property type="match status" value="1"/>
</dbReference>
<dbReference type="Proteomes" id="UP000319671">
    <property type="component" value="Unassembled WGS sequence"/>
</dbReference>
<evidence type="ECO:0000256" key="8">
    <source>
        <dbReference type="ARBA" id="ARBA00023004"/>
    </source>
</evidence>
<gene>
    <name evidence="12" type="ORF">FB550_12275</name>
</gene>
<accession>A0A561CGF9</accession>
<dbReference type="InterPro" id="IPR036909">
    <property type="entry name" value="Cyt_c-like_dom_sf"/>
</dbReference>
<proteinExistence type="inferred from homology"/>
<evidence type="ECO:0000259" key="11">
    <source>
        <dbReference type="PROSITE" id="PS51007"/>
    </source>
</evidence>
<reference evidence="12 13" key="1">
    <citation type="submission" date="2019-06" db="EMBL/GenBank/DDBJ databases">
        <title>Sorghum-associated microbial communities from plants grown in Nebraska, USA.</title>
        <authorList>
            <person name="Schachtman D."/>
        </authorList>
    </citation>
    <scope>NUCLEOTIDE SEQUENCE [LARGE SCALE GENOMIC DNA]</scope>
    <source>
        <strain evidence="12 13">2482</strain>
    </source>
</reference>
<dbReference type="InterPro" id="IPR002372">
    <property type="entry name" value="PQQ_rpt_dom"/>
</dbReference>
<protein>
    <submittedName>
        <fullName evidence="12">Alcohol dehydrogenase (Cytochrome c)</fullName>
    </submittedName>
</protein>
<organism evidence="12 13">
    <name type="scientific">Neobacillus bataviensis</name>
    <dbReference type="NCBI Taxonomy" id="220685"/>
    <lineage>
        <taxon>Bacteria</taxon>
        <taxon>Bacillati</taxon>
        <taxon>Bacillota</taxon>
        <taxon>Bacilli</taxon>
        <taxon>Bacillales</taxon>
        <taxon>Bacillaceae</taxon>
        <taxon>Neobacillus</taxon>
    </lineage>
</organism>
<comment type="cofactor">
    <cofactor evidence="1">
        <name>pyrroloquinoline quinone</name>
        <dbReference type="ChEBI" id="CHEBI:58442"/>
    </cofactor>
</comment>
<evidence type="ECO:0000256" key="5">
    <source>
        <dbReference type="ARBA" id="ARBA00022729"/>
    </source>
</evidence>
<dbReference type="Pfam" id="PF13442">
    <property type="entry name" value="Cytochrome_CBB3"/>
    <property type="match status" value="1"/>
</dbReference>
<feature type="domain" description="Cytochrome c" evidence="11">
    <location>
        <begin position="587"/>
        <end position="660"/>
    </location>
</feature>
<keyword evidence="8 9" id="KW-0408">Iron</keyword>